<dbReference type="eggNOG" id="COG0517">
    <property type="taxonomic scope" value="Bacteria"/>
</dbReference>
<evidence type="ECO:0000313" key="3">
    <source>
        <dbReference type="EMBL" id="ACE04253.1"/>
    </source>
</evidence>
<dbReference type="AlphaFoldDB" id="B3EJ53"/>
<protein>
    <submittedName>
        <fullName evidence="3">Putative signal transduction protein with CBS domains</fullName>
    </submittedName>
</protein>
<dbReference type="SUPFAM" id="SSF54631">
    <property type="entry name" value="CBS-domain pair"/>
    <property type="match status" value="1"/>
</dbReference>
<dbReference type="HOGENOM" id="CLU_102952_0_0_10"/>
<dbReference type="EMBL" id="CP001101">
    <property type="protein sequence ID" value="ACE04253.1"/>
    <property type="molecule type" value="Genomic_DNA"/>
</dbReference>
<dbReference type="Gene3D" id="3.10.580.10">
    <property type="entry name" value="CBS-domain"/>
    <property type="match status" value="1"/>
</dbReference>
<feature type="domain" description="CBS" evidence="2">
    <location>
        <begin position="70"/>
        <end position="130"/>
    </location>
</feature>
<sequence length="227" mass="25250">MSIVERYIEVDYPVFQASDKVSGLLPLLDATAFKEAPVLQDGKLFAVVRSSDLAGIPENDLQQDLRLEQMTFGEPETVQEDEHVLDVFERLIAAGPGHILCVTDQDSCYKGVVDPADILRQIAKMFHFSEQGSTLEIEAPALGVKVSEIIGVIENNDAMVLSFGVVEPEPGAQAMVMTFRVQSSDFFRLVTNLEKYGYHIRYAVPSAQGGVDELREKALEFMRYIDM</sequence>
<dbReference type="KEGG" id="cpb:Cphamn1_1323"/>
<evidence type="ECO:0000259" key="2">
    <source>
        <dbReference type="PROSITE" id="PS51371"/>
    </source>
</evidence>
<dbReference type="STRING" id="331678.Cphamn1_1323"/>
<dbReference type="InterPro" id="IPR000644">
    <property type="entry name" value="CBS_dom"/>
</dbReference>
<dbReference type="PROSITE" id="PS51371">
    <property type="entry name" value="CBS"/>
    <property type="match status" value="1"/>
</dbReference>
<organism evidence="3">
    <name type="scientific">Chlorobium phaeobacteroides (strain BS1)</name>
    <dbReference type="NCBI Taxonomy" id="331678"/>
    <lineage>
        <taxon>Bacteria</taxon>
        <taxon>Pseudomonadati</taxon>
        <taxon>Chlorobiota</taxon>
        <taxon>Chlorobiia</taxon>
        <taxon>Chlorobiales</taxon>
        <taxon>Chlorobiaceae</taxon>
        <taxon>Chlorobium/Pelodictyon group</taxon>
        <taxon>Chlorobium</taxon>
    </lineage>
</organism>
<proteinExistence type="predicted"/>
<name>B3EJ53_CHLPB</name>
<keyword evidence="1" id="KW-0129">CBS domain</keyword>
<dbReference type="Pfam" id="PF00571">
    <property type="entry name" value="CBS"/>
    <property type="match status" value="1"/>
</dbReference>
<dbReference type="InterPro" id="IPR046342">
    <property type="entry name" value="CBS_dom_sf"/>
</dbReference>
<reference evidence="3" key="1">
    <citation type="submission" date="2008-06" db="EMBL/GenBank/DDBJ databases">
        <title>Complete sequence of Chlorobium phaeobacteroides BS1.</title>
        <authorList>
            <consortium name="US DOE Joint Genome Institute"/>
            <person name="Lucas S."/>
            <person name="Copeland A."/>
            <person name="Lapidus A."/>
            <person name="Glavina del Rio T."/>
            <person name="Dalin E."/>
            <person name="Tice H."/>
            <person name="Bruce D."/>
            <person name="Goodwin L."/>
            <person name="Pitluck S."/>
            <person name="Schmutz J."/>
            <person name="Larimer F."/>
            <person name="Land M."/>
            <person name="Hauser L."/>
            <person name="Kyrpides N."/>
            <person name="Ovchinnikova G."/>
            <person name="Li T."/>
            <person name="Liu Z."/>
            <person name="Zhao F."/>
            <person name="Overmann J."/>
            <person name="Bryant D.A."/>
            <person name="Richardson P."/>
        </authorList>
    </citation>
    <scope>NUCLEOTIDE SEQUENCE [LARGE SCALE GENOMIC DNA]</scope>
    <source>
        <strain evidence="3">BS1</strain>
    </source>
</reference>
<evidence type="ECO:0000256" key="1">
    <source>
        <dbReference type="PROSITE-ProRule" id="PRU00703"/>
    </source>
</evidence>
<gene>
    <name evidence="3" type="ordered locus">Cphamn1_1323</name>
</gene>
<accession>B3EJ53</accession>